<dbReference type="EMBL" id="CAMAPF010000145">
    <property type="protein sequence ID" value="CAH9107593.1"/>
    <property type="molecule type" value="Genomic_DNA"/>
</dbReference>
<protein>
    <submittedName>
        <fullName evidence="1">Uncharacterized protein</fullName>
    </submittedName>
</protein>
<reference evidence="1" key="1">
    <citation type="submission" date="2022-07" db="EMBL/GenBank/DDBJ databases">
        <authorList>
            <person name="Macas J."/>
            <person name="Novak P."/>
            <person name="Neumann P."/>
        </authorList>
    </citation>
    <scope>NUCLEOTIDE SEQUENCE</scope>
</reference>
<accession>A0AAV0DV63</accession>
<evidence type="ECO:0000313" key="1">
    <source>
        <dbReference type="EMBL" id="CAH9107593.1"/>
    </source>
</evidence>
<evidence type="ECO:0000313" key="2">
    <source>
        <dbReference type="Proteomes" id="UP001152523"/>
    </source>
</evidence>
<dbReference type="AlphaFoldDB" id="A0AAV0DV63"/>
<dbReference type="Proteomes" id="UP001152523">
    <property type="component" value="Unassembled WGS sequence"/>
</dbReference>
<gene>
    <name evidence="1" type="ORF">CEPIT_LOCUS18048</name>
</gene>
<sequence>MHLSYEIVKFHLFSVLEFNWQIVYFRSQTGNLTYENDVLCIAEASLELLIRQRVVELDLVQMMKAWCNGTAATISNTHPRSLQPPPAVQPPPLPSTYLVAKVPSSRTATPPLILLHKMRPSIGHLGDLKWRLINGGAGNIIREQEQELRSWESNFGVYLGVKGGDMTILADLILESHDS</sequence>
<organism evidence="1 2">
    <name type="scientific">Cuscuta epithymum</name>
    <dbReference type="NCBI Taxonomy" id="186058"/>
    <lineage>
        <taxon>Eukaryota</taxon>
        <taxon>Viridiplantae</taxon>
        <taxon>Streptophyta</taxon>
        <taxon>Embryophyta</taxon>
        <taxon>Tracheophyta</taxon>
        <taxon>Spermatophyta</taxon>
        <taxon>Magnoliopsida</taxon>
        <taxon>eudicotyledons</taxon>
        <taxon>Gunneridae</taxon>
        <taxon>Pentapetalae</taxon>
        <taxon>asterids</taxon>
        <taxon>lamiids</taxon>
        <taxon>Solanales</taxon>
        <taxon>Convolvulaceae</taxon>
        <taxon>Cuscuteae</taxon>
        <taxon>Cuscuta</taxon>
        <taxon>Cuscuta subgen. Cuscuta</taxon>
    </lineage>
</organism>
<name>A0AAV0DV63_9ASTE</name>
<keyword evidence="2" id="KW-1185">Reference proteome</keyword>
<comment type="caution">
    <text evidence="1">The sequence shown here is derived from an EMBL/GenBank/DDBJ whole genome shotgun (WGS) entry which is preliminary data.</text>
</comment>
<proteinExistence type="predicted"/>